<dbReference type="Proteomes" id="UP000015101">
    <property type="component" value="Unassembled WGS sequence"/>
</dbReference>
<organism evidence="3 4">
    <name type="scientific">Helobdella robusta</name>
    <name type="common">Californian leech</name>
    <dbReference type="NCBI Taxonomy" id="6412"/>
    <lineage>
        <taxon>Eukaryota</taxon>
        <taxon>Metazoa</taxon>
        <taxon>Spiralia</taxon>
        <taxon>Lophotrochozoa</taxon>
        <taxon>Annelida</taxon>
        <taxon>Clitellata</taxon>
        <taxon>Hirudinea</taxon>
        <taxon>Rhynchobdellida</taxon>
        <taxon>Glossiphoniidae</taxon>
        <taxon>Helobdella</taxon>
    </lineage>
</organism>
<keyword evidence="4" id="KW-1185">Reference proteome</keyword>
<dbReference type="CTD" id="20201155"/>
<reference evidence="3" key="3">
    <citation type="submission" date="2015-06" db="UniProtKB">
        <authorList>
            <consortium name="EnsemblMetazoa"/>
        </authorList>
    </citation>
    <scope>IDENTIFICATION</scope>
</reference>
<name>T1EX55_HELRO</name>
<sequence>MSALMDRQCIDSNQKNSPNVTGNIAECSPMDNKDVDASSLGPLKSGMGLFGMLVKKPVPPPKQTLAKTNNNQIRLHHPVFTKLSLLPVSTTSNSLTTTPTKTLTAAFKPLTGNTITAISTTTTTTTTESNNNLLAVTTAATIKTAIKGPATFPKPMVKQQNNNNHIDNSSDSPKSNSSSSINISNDEKAEITQTALHIEDGYEYDDPMAVDMYNLSKNINNTNNKPTPEEDVLYDEIHVRSELETQVLGPTNPFVSDVNRTAEEDDCYASFPYSDSDHICYEGNSYINNSCKRNINTYSSLSLKKSALNDSNNIKSMVICPEKNDKIDDEGDEIYYKYDLAQPVIPEKKFPNRIPPLMSLSKFFDSSACNFDSIEMDINNNSISEISYDDFNDTVKPVIPEKTRNLSNQLSNGDQTSLLSSVSSYDDKDDEDDNEVDVEAVRLYNCQTRRRWWYENVEQYSRVTEEDASQRQLLKQNLVVELVENQRRKLRNLLLFDDVIVCAKQKRNNKFLVRWFITLDAIKVEFSTEEDEKNLLEHKTSMKKLNKEYKDCLEAIKCDGRMKMTAADNPKIKKSSEANKKKLNEMVGIHFGRF</sequence>
<feature type="compositionally biased region" description="Low complexity" evidence="1">
    <location>
        <begin position="161"/>
        <end position="184"/>
    </location>
</feature>
<accession>T1EX55</accession>
<evidence type="ECO:0000313" key="3">
    <source>
        <dbReference type="EnsemblMetazoa" id="HelroP165672"/>
    </source>
</evidence>
<dbReference type="InterPro" id="IPR037769">
    <property type="entry name" value="Abr/Bcr"/>
</dbReference>
<evidence type="ECO:0000313" key="4">
    <source>
        <dbReference type="Proteomes" id="UP000015101"/>
    </source>
</evidence>
<dbReference type="InterPro" id="IPR011993">
    <property type="entry name" value="PH-like_dom_sf"/>
</dbReference>
<dbReference type="KEGG" id="hro:HELRODRAFT_165672"/>
<feature type="compositionally biased region" description="Polar residues" evidence="1">
    <location>
        <begin position="10"/>
        <end position="22"/>
    </location>
</feature>
<dbReference type="InParanoid" id="T1EX55"/>
<evidence type="ECO:0008006" key="5">
    <source>
        <dbReference type="Google" id="ProtNLM"/>
    </source>
</evidence>
<dbReference type="GO" id="GO:0005096">
    <property type="term" value="F:GTPase activator activity"/>
    <property type="evidence" value="ECO:0007669"/>
    <property type="project" value="InterPro"/>
</dbReference>
<feature type="region of interest" description="Disordered" evidence="1">
    <location>
        <begin position="151"/>
        <end position="188"/>
    </location>
</feature>
<dbReference type="EMBL" id="KB097700">
    <property type="protein sequence ID" value="ESN91618.1"/>
    <property type="molecule type" value="Genomic_DNA"/>
</dbReference>
<evidence type="ECO:0000313" key="2">
    <source>
        <dbReference type="EMBL" id="ESN91618.1"/>
    </source>
</evidence>
<dbReference type="RefSeq" id="XP_009030446.1">
    <property type="nucleotide sequence ID" value="XM_009032198.1"/>
</dbReference>
<dbReference type="EnsemblMetazoa" id="HelroT165672">
    <property type="protein sequence ID" value="HelroP165672"/>
    <property type="gene ID" value="HelroG165672"/>
</dbReference>
<dbReference type="PANTHER" id="PTHR23182:SF1">
    <property type="entry name" value="RHO GTPASE ACTIVATING PROTEIN AT 1A, ISOFORM E"/>
    <property type="match status" value="1"/>
</dbReference>
<reference evidence="2 4" key="2">
    <citation type="journal article" date="2013" name="Nature">
        <title>Insights into bilaterian evolution from three spiralian genomes.</title>
        <authorList>
            <person name="Simakov O."/>
            <person name="Marletaz F."/>
            <person name="Cho S.J."/>
            <person name="Edsinger-Gonzales E."/>
            <person name="Havlak P."/>
            <person name="Hellsten U."/>
            <person name="Kuo D.H."/>
            <person name="Larsson T."/>
            <person name="Lv J."/>
            <person name="Arendt D."/>
            <person name="Savage R."/>
            <person name="Osoegawa K."/>
            <person name="de Jong P."/>
            <person name="Grimwood J."/>
            <person name="Chapman J.A."/>
            <person name="Shapiro H."/>
            <person name="Aerts A."/>
            <person name="Otillar R.P."/>
            <person name="Terry A.Y."/>
            <person name="Boore J.L."/>
            <person name="Grigoriev I.V."/>
            <person name="Lindberg D.R."/>
            <person name="Seaver E.C."/>
            <person name="Weisblat D.A."/>
            <person name="Putnam N.H."/>
            <person name="Rokhsar D.S."/>
        </authorList>
    </citation>
    <scope>NUCLEOTIDE SEQUENCE</scope>
</reference>
<dbReference type="SUPFAM" id="SSF50729">
    <property type="entry name" value="PH domain-like"/>
    <property type="match status" value="1"/>
</dbReference>
<dbReference type="EMBL" id="AMQM01002142">
    <property type="status" value="NOT_ANNOTATED_CDS"/>
    <property type="molecule type" value="Genomic_DNA"/>
</dbReference>
<dbReference type="HOGENOM" id="CLU_459500_0_0_1"/>
<feature type="region of interest" description="Disordered" evidence="1">
    <location>
        <begin position="1"/>
        <end position="39"/>
    </location>
</feature>
<dbReference type="AlphaFoldDB" id="T1EX55"/>
<gene>
    <name evidence="3" type="primary">20201155</name>
    <name evidence="2" type="ORF">HELRODRAFT_165672</name>
</gene>
<evidence type="ECO:0000256" key="1">
    <source>
        <dbReference type="SAM" id="MobiDB-lite"/>
    </source>
</evidence>
<dbReference type="PANTHER" id="PTHR23182">
    <property type="entry name" value="BREAKPOINT CLUSTER REGION PROTEIN BCR"/>
    <property type="match status" value="1"/>
</dbReference>
<dbReference type="GeneID" id="20201155"/>
<dbReference type="Gene3D" id="2.30.29.30">
    <property type="entry name" value="Pleckstrin-homology domain (PH domain)/Phosphotyrosine-binding domain (PTB)"/>
    <property type="match status" value="1"/>
</dbReference>
<proteinExistence type="predicted"/>
<protein>
    <recommendedName>
        <fullName evidence="5">PH domain-containing protein</fullName>
    </recommendedName>
</protein>
<reference evidence="4" key="1">
    <citation type="submission" date="2012-12" db="EMBL/GenBank/DDBJ databases">
        <authorList>
            <person name="Hellsten U."/>
            <person name="Grimwood J."/>
            <person name="Chapman J.A."/>
            <person name="Shapiro H."/>
            <person name="Aerts A."/>
            <person name="Otillar R.P."/>
            <person name="Terry A.Y."/>
            <person name="Boore J.L."/>
            <person name="Simakov O."/>
            <person name="Marletaz F."/>
            <person name="Cho S.-J."/>
            <person name="Edsinger-Gonzales E."/>
            <person name="Havlak P."/>
            <person name="Kuo D.-H."/>
            <person name="Larsson T."/>
            <person name="Lv J."/>
            <person name="Arendt D."/>
            <person name="Savage R."/>
            <person name="Osoegawa K."/>
            <person name="de Jong P."/>
            <person name="Lindberg D.R."/>
            <person name="Seaver E.C."/>
            <person name="Weisblat D.A."/>
            <person name="Putnam N.H."/>
            <person name="Grigoriev I.V."/>
            <person name="Rokhsar D.S."/>
        </authorList>
    </citation>
    <scope>NUCLEOTIDE SEQUENCE</scope>
</reference>
<dbReference type="Pfam" id="PF19057">
    <property type="entry name" value="PH_19"/>
    <property type="match status" value="1"/>
</dbReference>